<evidence type="ECO:0000256" key="10">
    <source>
        <dbReference type="RuleBase" id="RU363097"/>
    </source>
</evidence>
<dbReference type="AlphaFoldDB" id="A0A9P0NTY7"/>
<comment type="function">
    <text evidence="10">Catalyzes the reduction of fatty acyl-CoA to fatty alcohols.</text>
</comment>
<evidence type="ECO:0000259" key="12">
    <source>
        <dbReference type="Pfam" id="PF07993"/>
    </source>
</evidence>
<comment type="similarity">
    <text evidence="2 10">Belongs to the fatty acyl-CoA reductase family.</text>
</comment>
<evidence type="ECO:0000313" key="13">
    <source>
        <dbReference type="EMBL" id="CAH1738326.1"/>
    </source>
</evidence>
<feature type="domain" description="Fatty acyl-CoA reductase C-terminal" evidence="11">
    <location>
        <begin position="356"/>
        <end position="448"/>
    </location>
</feature>
<dbReference type="GO" id="GO:0016020">
    <property type="term" value="C:membrane"/>
    <property type="evidence" value="ECO:0007669"/>
    <property type="project" value="UniProtKB-SubCell"/>
</dbReference>
<keyword evidence="7 10" id="KW-0443">Lipid metabolism</keyword>
<evidence type="ECO:0000256" key="3">
    <source>
        <dbReference type="ARBA" id="ARBA00022516"/>
    </source>
</evidence>
<keyword evidence="10" id="KW-0560">Oxidoreductase</keyword>
<dbReference type="InterPro" id="IPR026055">
    <property type="entry name" value="FAR"/>
</dbReference>
<feature type="transmembrane region" description="Helical" evidence="10">
    <location>
        <begin position="334"/>
        <end position="356"/>
    </location>
</feature>
<reference evidence="13" key="2">
    <citation type="submission" date="2022-10" db="EMBL/GenBank/DDBJ databases">
        <authorList>
            <consortium name="ENA_rothamsted_submissions"/>
            <consortium name="culmorum"/>
            <person name="King R."/>
        </authorList>
    </citation>
    <scope>NUCLEOTIDE SEQUENCE</scope>
</reference>
<reference evidence="13" key="1">
    <citation type="submission" date="2022-02" db="EMBL/GenBank/DDBJ databases">
        <authorList>
            <person name="King R."/>
        </authorList>
    </citation>
    <scope>NUCLEOTIDE SEQUENCE</scope>
</reference>
<evidence type="ECO:0000256" key="1">
    <source>
        <dbReference type="ARBA" id="ARBA00004141"/>
    </source>
</evidence>
<evidence type="ECO:0000256" key="4">
    <source>
        <dbReference type="ARBA" id="ARBA00022692"/>
    </source>
</evidence>
<dbReference type="InterPro" id="IPR036291">
    <property type="entry name" value="NAD(P)-bd_dom_sf"/>
</dbReference>
<sequence>MEISITDTFKDGVVFITGITGFLGKILVEKLLRSCDVKIIAVIVRCKKGLAASQRAADTYKQAVFDRLRIEKPDFVTKIKIIDGDLEQPSLGLSSDDRDWLIENVNFIFHCAATVRFNETLQKATKINILGTNNVLDLASMMKNLKGVVHVSTAYSHCPRDVIREEFYPVPITAKELTNMFIDEISCANILENWPNTYTFTKAIAENMILNNDNQLPISIFRPSIIGCTHFEPYPGWLDTINGPSGIVTGVMAGLLRTIYLDSNKITDIIPVDYTVNALISVMWDTVNSYQHLNQTKKVPKIYNYVSSNESPITWGEYIQNMYDHYFEVPPLRAMWYIFCIFHTNFLIDTILRFWLHKVPGALMDLLLIISGKTPKMLKMYSKTEYMLDMLNEFLTREWSFDNENTKKLWLSLSKEDRNIFWFSLEKFDWKDYLKIYYFGVRKHILHEDLSNTKKAVSKNQKLFWLHCLCIVLIIYILLQFLYWIFIM</sequence>
<dbReference type="InterPro" id="IPR013120">
    <property type="entry name" value="FAR_NAD-bd"/>
</dbReference>
<dbReference type="Proteomes" id="UP001154329">
    <property type="component" value="Chromosome 4"/>
</dbReference>
<dbReference type="CDD" id="cd05236">
    <property type="entry name" value="FAR-N_SDR_e"/>
    <property type="match status" value="1"/>
</dbReference>
<feature type="domain" description="Thioester reductase (TE)" evidence="12">
    <location>
        <begin position="16"/>
        <end position="278"/>
    </location>
</feature>
<evidence type="ECO:0000259" key="11">
    <source>
        <dbReference type="Pfam" id="PF03015"/>
    </source>
</evidence>
<evidence type="ECO:0000256" key="5">
    <source>
        <dbReference type="ARBA" id="ARBA00022857"/>
    </source>
</evidence>
<dbReference type="EMBL" id="OU899037">
    <property type="protein sequence ID" value="CAH1738326.1"/>
    <property type="molecule type" value="Genomic_DNA"/>
</dbReference>
<keyword evidence="5 10" id="KW-0521">NADP</keyword>
<gene>
    <name evidence="13" type="ORF">APHIGO_LOCUS11690</name>
</gene>
<name>A0A9P0NTY7_APHGO</name>
<comment type="catalytic activity">
    <reaction evidence="9 10">
        <text>a long-chain fatty acyl-CoA + 2 NADPH + 2 H(+) = a long-chain primary fatty alcohol + 2 NADP(+) + CoA</text>
        <dbReference type="Rhea" id="RHEA:52716"/>
        <dbReference type="ChEBI" id="CHEBI:15378"/>
        <dbReference type="ChEBI" id="CHEBI:57287"/>
        <dbReference type="ChEBI" id="CHEBI:57783"/>
        <dbReference type="ChEBI" id="CHEBI:58349"/>
        <dbReference type="ChEBI" id="CHEBI:77396"/>
        <dbReference type="ChEBI" id="CHEBI:83139"/>
        <dbReference type="EC" id="1.2.1.84"/>
    </reaction>
</comment>
<dbReference type="PANTHER" id="PTHR11011">
    <property type="entry name" value="MALE STERILITY PROTEIN 2-RELATED"/>
    <property type="match status" value="1"/>
</dbReference>
<keyword evidence="6 10" id="KW-1133">Transmembrane helix</keyword>
<dbReference type="SUPFAM" id="SSF51735">
    <property type="entry name" value="NAD(P)-binding Rossmann-fold domains"/>
    <property type="match status" value="1"/>
</dbReference>
<dbReference type="GO" id="GO:0080019">
    <property type="term" value="F:alcohol-forming very long-chain fatty acyl-CoA reductase activity"/>
    <property type="evidence" value="ECO:0007669"/>
    <property type="project" value="InterPro"/>
</dbReference>
<protein>
    <recommendedName>
        <fullName evidence="10">Fatty acyl-CoA reductase</fullName>
        <ecNumber evidence="10">1.2.1.84</ecNumber>
    </recommendedName>
</protein>
<dbReference type="PANTHER" id="PTHR11011:SF60">
    <property type="entry name" value="FATTY ACYL-COA REDUCTASE-RELATED"/>
    <property type="match status" value="1"/>
</dbReference>
<evidence type="ECO:0000313" key="14">
    <source>
        <dbReference type="Proteomes" id="UP001154329"/>
    </source>
</evidence>
<dbReference type="GO" id="GO:0035336">
    <property type="term" value="P:long-chain fatty-acyl-CoA metabolic process"/>
    <property type="evidence" value="ECO:0007669"/>
    <property type="project" value="TreeGrafter"/>
</dbReference>
<dbReference type="GO" id="GO:0005777">
    <property type="term" value="C:peroxisome"/>
    <property type="evidence" value="ECO:0007669"/>
    <property type="project" value="TreeGrafter"/>
</dbReference>
<keyword evidence="3 10" id="KW-0444">Lipid biosynthesis</keyword>
<evidence type="ECO:0000256" key="6">
    <source>
        <dbReference type="ARBA" id="ARBA00022989"/>
    </source>
</evidence>
<evidence type="ECO:0000256" key="8">
    <source>
        <dbReference type="ARBA" id="ARBA00023136"/>
    </source>
</evidence>
<accession>A0A9P0NTY7</accession>
<feature type="transmembrane region" description="Helical" evidence="10">
    <location>
        <begin position="463"/>
        <end position="486"/>
    </location>
</feature>
<dbReference type="GO" id="GO:0102965">
    <property type="term" value="F:alcohol-forming long-chain fatty acyl-CoA reductase activity"/>
    <property type="evidence" value="ECO:0007669"/>
    <property type="project" value="UniProtKB-EC"/>
</dbReference>
<organism evidence="13 14">
    <name type="scientific">Aphis gossypii</name>
    <name type="common">Cotton aphid</name>
    <dbReference type="NCBI Taxonomy" id="80765"/>
    <lineage>
        <taxon>Eukaryota</taxon>
        <taxon>Metazoa</taxon>
        <taxon>Ecdysozoa</taxon>
        <taxon>Arthropoda</taxon>
        <taxon>Hexapoda</taxon>
        <taxon>Insecta</taxon>
        <taxon>Pterygota</taxon>
        <taxon>Neoptera</taxon>
        <taxon>Paraneoptera</taxon>
        <taxon>Hemiptera</taxon>
        <taxon>Sternorrhyncha</taxon>
        <taxon>Aphidomorpha</taxon>
        <taxon>Aphidoidea</taxon>
        <taxon>Aphididae</taxon>
        <taxon>Aphidini</taxon>
        <taxon>Aphis</taxon>
        <taxon>Aphis</taxon>
    </lineage>
</organism>
<dbReference type="Pfam" id="PF07993">
    <property type="entry name" value="NAD_binding_4"/>
    <property type="match status" value="1"/>
</dbReference>
<evidence type="ECO:0000256" key="9">
    <source>
        <dbReference type="ARBA" id="ARBA00052530"/>
    </source>
</evidence>
<dbReference type="CDD" id="cd09071">
    <property type="entry name" value="FAR_C"/>
    <property type="match status" value="1"/>
</dbReference>
<evidence type="ECO:0000256" key="7">
    <source>
        <dbReference type="ARBA" id="ARBA00023098"/>
    </source>
</evidence>
<keyword evidence="14" id="KW-1185">Reference proteome</keyword>
<dbReference type="Gene3D" id="3.40.50.720">
    <property type="entry name" value="NAD(P)-binding Rossmann-like Domain"/>
    <property type="match status" value="1"/>
</dbReference>
<dbReference type="FunFam" id="3.40.50.720:FF:000143">
    <property type="entry name" value="Fatty acyl-CoA reductase"/>
    <property type="match status" value="1"/>
</dbReference>
<dbReference type="InterPro" id="IPR033640">
    <property type="entry name" value="FAR_C"/>
</dbReference>
<keyword evidence="4 10" id="KW-0812">Transmembrane</keyword>
<dbReference type="Pfam" id="PF03015">
    <property type="entry name" value="Sterile"/>
    <property type="match status" value="1"/>
</dbReference>
<keyword evidence="8 10" id="KW-0472">Membrane</keyword>
<proteinExistence type="inferred from homology"/>
<evidence type="ECO:0000256" key="2">
    <source>
        <dbReference type="ARBA" id="ARBA00005928"/>
    </source>
</evidence>
<comment type="subcellular location">
    <subcellularLocation>
        <location evidence="1">Membrane</location>
        <topology evidence="1">Multi-pass membrane protein</topology>
    </subcellularLocation>
</comment>
<dbReference type="EC" id="1.2.1.84" evidence="10"/>